<dbReference type="Gene3D" id="3.100.10.20">
    <property type="entry name" value="CRISPR-associated endonuclease Cas1, N-terminal domain"/>
    <property type="match status" value="1"/>
</dbReference>
<dbReference type="PANTHER" id="PTHR34353">
    <property type="entry name" value="CRISPR-ASSOCIATED ENDONUCLEASE CAS1 1"/>
    <property type="match status" value="1"/>
</dbReference>
<keyword evidence="5" id="KW-0460">Magnesium</keyword>
<dbReference type="AlphaFoldDB" id="A0A2N1PNH5"/>
<gene>
    <name evidence="10" type="ORF">CVV64_12195</name>
</gene>
<comment type="subunit">
    <text evidence="9">Homodimer, forms a heterotetramer with a Cas2 homodimer.</text>
</comment>
<dbReference type="EMBL" id="PGXC01000010">
    <property type="protein sequence ID" value="PKK89905.1"/>
    <property type="molecule type" value="Genomic_DNA"/>
</dbReference>
<dbReference type="InterPro" id="IPR042211">
    <property type="entry name" value="CRISPR-assoc_Cas1_N"/>
</dbReference>
<dbReference type="GO" id="GO:0051607">
    <property type="term" value="P:defense response to virus"/>
    <property type="evidence" value="ECO:0007669"/>
    <property type="project" value="UniProtKB-KW"/>
</dbReference>
<reference evidence="10 11" key="1">
    <citation type="journal article" date="2017" name="ISME J.">
        <title>Potential for microbial H2 and metal transformations associated with novel bacteria and archaea in deep terrestrial subsurface sediments.</title>
        <authorList>
            <person name="Hernsdorf A.W."/>
            <person name="Amano Y."/>
            <person name="Miyakawa K."/>
            <person name="Ise K."/>
            <person name="Suzuki Y."/>
            <person name="Anantharaman K."/>
            <person name="Probst A."/>
            <person name="Burstein D."/>
            <person name="Thomas B.C."/>
            <person name="Banfield J.F."/>
        </authorList>
    </citation>
    <scope>NUCLEOTIDE SEQUENCE [LARGE SCALE GENOMIC DNA]</scope>
    <source>
        <strain evidence="10">HGW-Wallbacteria-1</strain>
    </source>
</reference>
<dbReference type="Gene3D" id="1.20.120.920">
    <property type="entry name" value="CRISPR-associated endonuclease Cas1, C-terminal domain"/>
    <property type="match status" value="1"/>
</dbReference>
<dbReference type="Proteomes" id="UP000233256">
    <property type="component" value="Unassembled WGS sequence"/>
</dbReference>
<keyword evidence="1" id="KW-0540">Nuclease</keyword>
<dbReference type="GO" id="GO:0046872">
    <property type="term" value="F:metal ion binding"/>
    <property type="evidence" value="ECO:0007669"/>
    <property type="project" value="UniProtKB-KW"/>
</dbReference>
<dbReference type="NCBIfam" id="TIGR00287">
    <property type="entry name" value="cas1"/>
    <property type="match status" value="1"/>
</dbReference>
<name>A0A2N1PNH5_9BACT</name>
<evidence type="ECO:0000313" key="11">
    <source>
        <dbReference type="Proteomes" id="UP000233256"/>
    </source>
</evidence>
<proteinExistence type="predicted"/>
<accession>A0A2N1PNH5</accession>
<sequence length="296" mass="33422">MSEIVIDISDTSADIRVDTGRLLFNMGGEEKKVALRDIGSLIISNPAVRITQAVMTGLLASGATLICCDNRHMPTGMLIPTEGNYIQGERIGLQVDCSKPRKKRLWQQTVKAKIRAQGRLLKNETGSSWGLIHLASKVASGDSNNIEGHAARIYWKRIFPELNFIRDRYARNQNRLLNYGYAVLRATMTRAICGTGLHPSLGLHHHNKYDAFRLANDLMEPYRTVIDKIVCNWMQNTPENTEVSKEWKSFFFDQMANPLTIENEKRCLMDCCTRTSFSLVQCLSGKATKLLFPKII</sequence>
<dbReference type="GO" id="GO:0003677">
    <property type="term" value="F:DNA binding"/>
    <property type="evidence" value="ECO:0007669"/>
    <property type="project" value="UniProtKB-KW"/>
</dbReference>
<dbReference type="InterPro" id="IPR002729">
    <property type="entry name" value="CRISPR-assoc_Cas1"/>
</dbReference>
<evidence type="ECO:0000313" key="10">
    <source>
        <dbReference type="EMBL" id="PKK89905.1"/>
    </source>
</evidence>
<evidence type="ECO:0000256" key="7">
    <source>
        <dbReference type="ARBA" id="ARBA00023125"/>
    </source>
</evidence>
<keyword evidence="8" id="KW-0464">Manganese</keyword>
<evidence type="ECO:0000256" key="9">
    <source>
        <dbReference type="ARBA" id="ARBA00038592"/>
    </source>
</evidence>
<keyword evidence="2" id="KW-0479">Metal-binding</keyword>
<evidence type="ECO:0000256" key="8">
    <source>
        <dbReference type="ARBA" id="ARBA00023211"/>
    </source>
</evidence>
<organism evidence="10 11">
    <name type="scientific">Candidatus Wallbacteria bacterium HGW-Wallbacteria-1</name>
    <dbReference type="NCBI Taxonomy" id="2013854"/>
    <lineage>
        <taxon>Bacteria</taxon>
        <taxon>Candidatus Walliibacteriota</taxon>
    </lineage>
</organism>
<dbReference type="InterPro" id="IPR019855">
    <property type="entry name" value="CRISPR-assoc_Cas1_NMENI"/>
</dbReference>
<dbReference type="InterPro" id="IPR050646">
    <property type="entry name" value="Cas1"/>
</dbReference>
<evidence type="ECO:0000256" key="6">
    <source>
        <dbReference type="ARBA" id="ARBA00023118"/>
    </source>
</evidence>
<dbReference type="PANTHER" id="PTHR34353:SF2">
    <property type="entry name" value="CRISPR-ASSOCIATED ENDONUCLEASE CAS1 1"/>
    <property type="match status" value="1"/>
</dbReference>
<dbReference type="GO" id="GO:0004520">
    <property type="term" value="F:DNA endonuclease activity"/>
    <property type="evidence" value="ECO:0007669"/>
    <property type="project" value="InterPro"/>
</dbReference>
<evidence type="ECO:0000256" key="3">
    <source>
        <dbReference type="ARBA" id="ARBA00022759"/>
    </source>
</evidence>
<dbReference type="GO" id="GO:0043571">
    <property type="term" value="P:maintenance of CRISPR repeat elements"/>
    <property type="evidence" value="ECO:0007669"/>
    <property type="project" value="InterPro"/>
</dbReference>
<comment type="caution">
    <text evidence="10">The sequence shown here is derived from an EMBL/GenBank/DDBJ whole genome shotgun (WGS) entry which is preliminary data.</text>
</comment>
<dbReference type="NCBIfam" id="TIGR03639">
    <property type="entry name" value="cas1_NMENI"/>
    <property type="match status" value="1"/>
</dbReference>
<keyword evidence="3 10" id="KW-0255">Endonuclease</keyword>
<evidence type="ECO:0000256" key="5">
    <source>
        <dbReference type="ARBA" id="ARBA00022842"/>
    </source>
</evidence>
<keyword evidence="4" id="KW-0378">Hydrolase</keyword>
<dbReference type="GO" id="GO:0016787">
    <property type="term" value="F:hydrolase activity"/>
    <property type="evidence" value="ECO:0007669"/>
    <property type="project" value="UniProtKB-KW"/>
</dbReference>
<evidence type="ECO:0000256" key="2">
    <source>
        <dbReference type="ARBA" id="ARBA00022723"/>
    </source>
</evidence>
<protein>
    <submittedName>
        <fullName evidence="10">Type II CRISPR-associated endonuclease Cas1</fullName>
    </submittedName>
</protein>
<dbReference type="Pfam" id="PF01867">
    <property type="entry name" value="Cas_Cas1"/>
    <property type="match status" value="1"/>
</dbReference>
<evidence type="ECO:0000256" key="1">
    <source>
        <dbReference type="ARBA" id="ARBA00022722"/>
    </source>
</evidence>
<keyword evidence="6" id="KW-0051">Antiviral defense</keyword>
<evidence type="ECO:0000256" key="4">
    <source>
        <dbReference type="ARBA" id="ARBA00022801"/>
    </source>
</evidence>
<keyword evidence="7" id="KW-0238">DNA-binding</keyword>
<dbReference type="InterPro" id="IPR042206">
    <property type="entry name" value="CRISPR-assoc_Cas1_C"/>
</dbReference>